<reference evidence="2" key="1">
    <citation type="submission" date="2021-03" db="EMBL/GenBank/DDBJ databases">
        <title>Ottowia sp. 27C isolated from the cloaca of a Giant Asian pond turtle (Heosemys grandis).</title>
        <authorList>
            <person name="Spergser J."/>
            <person name="Busse H.-J."/>
        </authorList>
    </citation>
    <scope>NUCLEOTIDE SEQUENCE</scope>
    <source>
        <strain evidence="2">27C</strain>
    </source>
</reference>
<dbReference type="RefSeq" id="WP_208007307.1">
    <property type="nucleotide sequence ID" value="NZ_CP071796.1"/>
</dbReference>
<evidence type="ECO:0000313" key="3">
    <source>
        <dbReference type="Proteomes" id="UP000663903"/>
    </source>
</evidence>
<keyword evidence="1" id="KW-0812">Transmembrane</keyword>
<keyword evidence="1" id="KW-0472">Membrane</keyword>
<proteinExistence type="predicted"/>
<gene>
    <name evidence="2" type="ORF">J1M35_12160</name>
</gene>
<feature type="transmembrane region" description="Helical" evidence="1">
    <location>
        <begin position="27"/>
        <end position="44"/>
    </location>
</feature>
<accession>A0A975CE75</accession>
<evidence type="ECO:0000313" key="2">
    <source>
        <dbReference type="EMBL" id="QTD43899.1"/>
    </source>
</evidence>
<keyword evidence="3" id="KW-1185">Reference proteome</keyword>
<feature type="transmembrane region" description="Helical" evidence="1">
    <location>
        <begin position="50"/>
        <end position="68"/>
    </location>
</feature>
<dbReference type="KEGG" id="otd:J1M35_12160"/>
<keyword evidence="1" id="KW-1133">Transmembrane helix</keyword>
<organism evidence="2 3">
    <name type="scientific">Ottowia testudinis</name>
    <dbReference type="NCBI Taxonomy" id="2816950"/>
    <lineage>
        <taxon>Bacteria</taxon>
        <taxon>Pseudomonadati</taxon>
        <taxon>Pseudomonadota</taxon>
        <taxon>Betaproteobacteria</taxon>
        <taxon>Burkholderiales</taxon>
        <taxon>Comamonadaceae</taxon>
        <taxon>Ottowia</taxon>
    </lineage>
</organism>
<evidence type="ECO:0000256" key="1">
    <source>
        <dbReference type="SAM" id="Phobius"/>
    </source>
</evidence>
<name>A0A975CE75_9BURK</name>
<sequence length="79" mass="8566">MRRSKPRTRAAGAGETIFAFPFQRKPLIYALLLSLCGLLVGVFIQMGLWLAIIGVVIGFMLAVSRYAFKVMALASSGMA</sequence>
<dbReference type="EMBL" id="CP071796">
    <property type="protein sequence ID" value="QTD43899.1"/>
    <property type="molecule type" value="Genomic_DNA"/>
</dbReference>
<dbReference type="Proteomes" id="UP000663903">
    <property type="component" value="Chromosome"/>
</dbReference>
<protein>
    <submittedName>
        <fullName evidence="2">Uncharacterized protein</fullName>
    </submittedName>
</protein>
<dbReference type="AlphaFoldDB" id="A0A975CE75"/>